<reference evidence="1 2" key="1">
    <citation type="journal article" date="2016" name="Nat. Commun.">
        <title>Thousands of microbial genomes shed light on interconnected biogeochemical processes in an aquifer system.</title>
        <authorList>
            <person name="Anantharaman K."/>
            <person name="Brown C.T."/>
            <person name="Hug L.A."/>
            <person name="Sharon I."/>
            <person name="Castelle C.J."/>
            <person name="Probst A.J."/>
            <person name="Thomas B.C."/>
            <person name="Singh A."/>
            <person name="Wilkins M.J."/>
            <person name="Karaoz U."/>
            <person name="Brodie E.L."/>
            <person name="Williams K.H."/>
            <person name="Hubbard S.S."/>
            <person name="Banfield J.F."/>
        </authorList>
    </citation>
    <scope>NUCLEOTIDE SEQUENCE [LARGE SCALE GENOMIC DNA]</scope>
</reference>
<comment type="caution">
    <text evidence="1">The sequence shown here is derived from an EMBL/GenBank/DDBJ whole genome shotgun (WGS) entry which is preliminary data.</text>
</comment>
<dbReference type="AlphaFoldDB" id="A0A1F5ZLZ8"/>
<dbReference type="Proteomes" id="UP000176923">
    <property type="component" value="Unassembled WGS sequence"/>
</dbReference>
<gene>
    <name evidence="1" type="ORF">A3D77_03035</name>
</gene>
<evidence type="ECO:0000313" key="1">
    <source>
        <dbReference type="EMBL" id="OGG13354.1"/>
    </source>
</evidence>
<sequence>MNTPEGSFSHYPHIYWIDKPVSQPLFTFSGWSICDLYPSPQGHMLMKEGIYKNEGRNVRTWTYHSERIKVEKSNIAYGTDEKEMLDVMVATQSGKLMTFDIIQIGSEVSADPVTYNPYMRIRPMIGYIENSDNKEYGDTIWKRREEGWDEERGVFYLSGYEENSMRVYVPSIEYGFRRQEKGIVHRGMIKFLIGGEESSRITIDNCIEIYGINSGMVEGSKIFLEEEITVPIGEKIVGGDTTISFEGDGSIIHLSFRDNNLPLFMQVCLPEYRINYWNELFRALSTNISERPHALHNLLKSWDTSIPILEPRY</sequence>
<dbReference type="EMBL" id="MFJL01000037">
    <property type="protein sequence ID" value="OGG13354.1"/>
    <property type="molecule type" value="Genomic_DNA"/>
</dbReference>
<evidence type="ECO:0000313" key="2">
    <source>
        <dbReference type="Proteomes" id="UP000176923"/>
    </source>
</evidence>
<proteinExistence type="predicted"/>
<accession>A0A1F5ZLZ8</accession>
<organism evidence="1 2">
    <name type="scientific">Candidatus Gottesmanbacteria bacterium RIFCSPHIGHO2_02_FULL_39_11</name>
    <dbReference type="NCBI Taxonomy" id="1798382"/>
    <lineage>
        <taxon>Bacteria</taxon>
        <taxon>Candidatus Gottesmaniibacteriota</taxon>
    </lineage>
</organism>
<protein>
    <submittedName>
        <fullName evidence="1">Uncharacterized protein</fullName>
    </submittedName>
</protein>
<name>A0A1F5ZLZ8_9BACT</name>